<dbReference type="STRING" id="966.BTA35_0215620"/>
<reference evidence="2" key="1">
    <citation type="submission" date="2017-02" db="EMBL/GenBank/DDBJ databases">
        <title>Draft Genome Sequence of the Salt Water Bacterium Oceanospirillum linum ATCC 11336.</title>
        <authorList>
            <person name="Trachtenberg A.M."/>
            <person name="Carney J.G."/>
            <person name="Linnane J.D."/>
            <person name="Rheaume B.A."/>
            <person name="Pitts N.L."/>
            <person name="Mykles D.L."/>
            <person name="Maclea K.S."/>
        </authorList>
    </citation>
    <scope>NUCLEOTIDE SEQUENCE [LARGE SCALE GENOMIC DNA]</scope>
    <source>
        <strain evidence="2">ATCC 11336</strain>
    </source>
</reference>
<gene>
    <name evidence="2" type="ORF">BTA35_0215620</name>
</gene>
<dbReference type="PRINTS" id="PR00111">
    <property type="entry name" value="ABHYDROLASE"/>
</dbReference>
<evidence type="ECO:0000313" key="2">
    <source>
        <dbReference type="EMBL" id="OOV85939.1"/>
    </source>
</evidence>
<proteinExistence type="predicted"/>
<dbReference type="PANTHER" id="PTHR43798:SF33">
    <property type="entry name" value="HYDROLASE, PUTATIVE (AFU_ORTHOLOGUE AFUA_2G14860)-RELATED"/>
    <property type="match status" value="1"/>
</dbReference>
<sequence length="258" mass="28460">MFAQDFNELGYLASQWPINPDIPTLLMVHGAGLNHSQWQKQMTGLKGHANMIAVDLPGHALSAHHDGNQSIIDYADTLSELVTELDSSQLIMAGHSMGGAVCLEFAMRHPTQVDGMILVNTGAKLRVQQDLLQQIHEDYPAFIRHLTNSALSKGTTPQVIEQFSELLMQSETEAVYNDFASCNSFDRLEDLNQIDCPALVISSDLDLMTPPKYGEFLADQLTQGQYTLIEGAAHISPMEKPEAVNHAILGFLQQFNGR</sequence>
<keyword evidence="3" id="KW-1185">Reference proteome</keyword>
<protein>
    <recommendedName>
        <fullName evidence="1">AB hydrolase-1 domain-containing protein</fullName>
    </recommendedName>
</protein>
<name>A0A1T1H7T2_OCELI</name>
<feature type="domain" description="AB hydrolase-1" evidence="1">
    <location>
        <begin position="25"/>
        <end position="246"/>
    </location>
</feature>
<organism evidence="2 3">
    <name type="scientific">Oceanospirillum linum</name>
    <dbReference type="NCBI Taxonomy" id="966"/>
    <lineage>
        <taxon>Bacteria</taxon>
        <taxon>Pseudomonadati</taxon>
        <taxon>Pseudomonadota</taxon>
        <taxon>Gammaproteobacteria</taxon>
        <taxon>Oceanospirillales</taxon>
        <taxon>Oceanospirillaceae</taxon>
        <taxon>Oceanospirillum</taxon>
    </lineage>
</organism>
<dbReference type="RefSeq" id="WP_078320744.1">
    <property type="nucleotide sequence ID" value="NZ_FXTS01000011.1"/>
</dbReference>
<dbReference type="InterPro" id="IPR000073">
    <property type="entry name" value="AB_hydrolase_1"/>
</dbReference>
<dbReference type="Pfam" id="PF12697">
    <property type="entry name" value="Abhydrolase_6"/>
    <property type="match status" value="1"/>
</dbReference>
<dbReference type="GO" id="GO:0016020">
    <property type="term" value="C:membrane"/>
    <property type="evidence" value="ECO:0007669"/>
    <property type="project" value="TreeGrafter"/>
</dbReference>
<dbReference type="Proteomes" id="UP000190064">
    <property type="component" value="Unassembled WGS sequence"/>
</dbReference>
<dbReference type="SUPFAM" id="SSF53474">
    <property type="entry name" value="alpha/beta-Hydrolases"/>
    <property type="match status" value="1"/>
</dbReference>
<dbReference type="EMBL" id="MTSD02000010">
    <property type="protein sequence ID" value="OOV85939.1"/>
    <property type="molecule type" value="Genomic_DNA"/>
</dbReference>
<dbReference type="InterPro" id="IPR050266">
    <property type="entry name" value="AB_hydrolase_sf"/>
</dbReference>
<evidence type="ECO:0000313" key="3">
    <source>
        <dbReference type="Proteomes" id="UP000190064"/>
    </source>
</evidence>
<comment type="caution">
    <text evidence="2">The sequence shown here is derived from an EMBL/GenBank/DDBJ whole genome shotgun (WGS) entry which is preliminary data.</text>
</comment>
<dbReference type="InterPro" id="IPR029058">
    <property type="entry name" value="AB_hydrolase_fold"/>
</dbReference>
<dbReference type="Gene3D" id="3.40.50.1820">
    <property type="entry name" value="alpha/beta hydrolase"/>
    <property type="match status" value="1"/>
</dbReference>
<dbReference type="PANTHER" id="PTHR43798">
    <property type="entry name" value="MONOACYLGLYCEROL LIPASE"/>
    <property type="match status" value="1"/>
</dbReference>
<dbReference type="AlphaFoldDB" id="A0A1T1H7T2"/>
<accession>A0A1T1H7T2</accession>
<evidence type="ECO:0000259" key="1">
    <source>
        <dbReference type="Pfam" id="PF12697"/>
    </source>
</evidence>